<organism evidence="2 3">
    <name type="scientific">Microthyrium microscopicum</name>
    <dbReference type="NCBI Taxonomy" id="703497"/>
    <lineage>
        <taxon>Eukaryota</taxon>
        <taxon>Fungi</taxon>
        <taxon>Dikarya</taxon>
        <taxon>Ascomycota</taxon>
        <taxon>Pezizomycotina</taxon>
        <taxon>Dothideomycetes</taxon>
        <taxon>Dothideomycetes incertae sedis</taxon>
        <taxon>Microthyriales</taxon>
        <taxon>Microthyriaceae</taxon>
        <taxon>Microthyrium</taxon>
    </lineage>
</organism>
<reference evidence="2" key="1">
    <citation type="journal article" date="2020" name="Stud. Mycol.">
        <title>101 Dothideomycetes genomes: a test case for predicting lifestyles and emergence of pathogens.</title>
        <authorList>
            <person name="Haridas S."/>
            <person name="Albert R."/>
            <person name="Binder M."/>
            <person name="Bloem J."/>
            <person name="Labutti K."/>
            <person name="Salamov A."/>
            <person name="Andreopoulos B."/>
            <person name="Baker S."/>
            <person name="Barry K."/>
            <person name="Bills G."/>
            <person name="Bluhm B."/>
            <person name="Cannon C."/>
            <person name="Castanera R."/>
            <person name="Culley D."/>
            <person name="Daum C."/>
            <person name="Ezra D."/>
            <person name="Gonzalez J."/>
            <person name="Henrissat B."/>
            <person name="Kuo A."/>
            <person name="Liang C."/>
            <person name="Lipzen A."/>
            <person name="Lutzoni F."/>
            <person name="Magnuson J."/>
            <person name="Mondo S."/>
            <person name="Nolan M."/>
            <person name="Ohm R."/>
            <person name="Pangilinan J."/>
            <person name="Park H.-J."/>
            <person name="Ramirez L."/>
            <person name="Alfaro M."/>
            <person name="Sun H."/>
            <person name="Tritt A."/>
            <person name="Yoshinaga Y."/>
            <person name="Zwiers L.-H."/>
            <person name="Turgeon B."/>
            <person name="Goodwin S."/>
            <person name="Spatafora J."/>
            <person name="Crous P."/>
            <person name="Grigoriev I."/>
        </authorList>
    </citation>
    <scope>NUCLEOTIDE SEQUENCE</scope>
    <source>
        <strain evidence="2">CBS 115976</strain>
    </source>
</reference>
<protein>
    <submittedName>
        <fullName evidence="2">Uncharacterized protein</fullName>
    </submittedName>
</protein>
<evidence type="ECO:0000313" key="2">
    <source>
        <dbReference type="EMBL" id="KAF2669104.1"/>
    </source>
</evidence>
<dbReference type="Proteomes" id="UP000799302">
    <property type="component" value="Unassembled WGS sequence"/>
</dbReference>
<keyword evidence="3" id="KW-1185">Reference proteome</keyword>
<keyword evidence="1" id="KW-0472">Membrane</keyword>
<name>A0A6A6UDX8_9PEZI</name>
<dbReference type="EMBL" id="MU004235">
    <property type="protein sequence ID" value="KAF2669104.1"/>
    <property type="molecule type" value="Genomic_DNA"/>
</dbReference>
<keyword evidence="1" id="KW-0812">Transmembrane</keyword>
<accession>A0A6A6UDX8</accession>
<evidence type="ECO:0000256" key="1">
    <source>
        <dbReference type="SAM" id="Phobius"/>
    </source>
</evidence>
<proteinExistence type="predicted"/>
<gene>
    <name evidence="2" type="ORF">BT63DRAFT_455076</name>
</gene>
<evidence type="ECO:0000313" key="3">
    <source>
        <dbReference type="Proteomes" id="UP000799302"/>
    </source>
</evidence>
<sequence>MPSIESSHGLSFAVLRRFHTATSPPNYGAWLRATVMEDAPPPYDPIQDPAFQALIYYQNDSPQRNGQSRDICDPENRLALVIFLFILGAMFTGFYVLYSDPRRPR</sequence>
<dbReference type="AlphaFoldDB" id="A0A6A6UDX8"/>
<feature type="transmembrane region" description="Helical" evidence="1">
    <location>
        <begin position="78"/>
        <end position="98"/>
    </location>
</feature>
<keyword evidence="1" id="KW-1133">Transmembrane helix</keyword>